<evidence type="ECO:0000313" key="3">
    <source>
        <dbReference type="Proteomes" id="UP000578252"/>
    </source>
</evidence>
<reference evidence="2 3" key="1">
    <citation type="submission" date="2020-04" db="EMBL/GenBank/DDBJ databases">
        <title>Antimicrobial susceptibility and clonality of vaginal-derived multi-drug resistant Mobiluncus isolates in China.</title>
        <authorList>
            <person name="Zhang X."/>
        </authorList>
    </citation>
    <scope>NUCLEOTIDE SEQUENCE [LARGE SCALE GENOMIC DNA]</scope>
    <source>
        <strain evidence="2 3">13</strain>
    </source>
</reference>
<gene>
    <name evidence="2" type="ORF">HHJ78_08020</name>
</gene>
<dbReference type="SUPFAM" id="SSF143120">
    <property type="entry name" value="YefM-like"/>
    <property type="match status" value="1"/>
</dbReference>
<proteinExistence type="inferred from homology"/>
<comment type="caution">
    <text evidence="2">The sequence shown here is derived from an EMBL/GenBank/DDBJ whole genome shotgun (WGS) entry which is preliminary data.</text>
</comment>
<evidence type="ECO:0000256" key="1">
    <source>
        <dbReference type="ARBA" id="ARBA00009981"/>
    </source>
</evidence>
<dbReference type="RefSeq" id="WP_169772143.1">
    <property type="nucleotide sequence ID" value="NZ_JABCUR010000006.1"/>
</dbReference>
<dbReference type="EMBL" id="JABCUR010000006">
    <property type="protein sequence ID" value="NMW65470.1"/>
    <property type="molecule type" value="Genomic_DNA"/>
</dbReference>
<sequence>MATETAALSAIRDTVPISLFNKGQAGKIFEAARRDGVKVVLKNNVAEAVVMSPQTYVDLVEQLEDLRLEQLALRRLANFAEDDTFTQEEVMAEYGITAAELEKLGDVEFE</sequence>
<dbReference type="Proteomes" id="UP000578252">
    <property type="component" value="Unassembled WGS sequence"/>
</dbReference>
<accession>A0A7Y0U1Y4</accession>
<comment type="similarity">
    <text evidence="1">Belongs to the phD/YefM antitoxin family.</text>
</comment>
<dbReference type="AlphaFoldDB" id="A0A7Y0U1Y4"/>
<dbReference type="InterPro" id="IPR036165">
    <property type="entry name" value="YefM-like_sf"/>
</dbReference>
<organism evidence="2 3">
    <name type="scientific">Mobiluncus mulieris</name>
    <dbReference type="NCBI Taxonomy" id="2052"/>
    <lineage>
        <taxon>Bacteria</taxon>
        <taxon>Bacillati</taxon>
        <taxon>Actinomycetota</taxon>
        <taxon>Actinomycetes</taxon>
        <taxon>Actinomycetales</taxon>
        <taxon>Actinomycetaceae</taxon>
        <taxon>Mobiluncus</taxon>
    </lineage>
</organism>
<evidence type="ECO:0000313" key="2">
    <source>
        <dbReference type="EMBL" id="NMW65470.1"/>
    </source>
</evidence>
<name>A0A7Y0U1Y4_9ACTO</name>
<protein>
    <submittedName>
        <fullName evidence="2">Type II toxin-antitoxin system Phd/YefM family antitoxin</fullName>
    </submittedName>
</protein>